<dbReference type="SMART" id="SM00259">
    <property type="entry name" value="ZnF_A20"/>
    <property type="match status" value="1"/>
</dbReference>
<comment type="function">
    <text evidence="1">May be involved in environmental stress response.</text>
</comment>
<dbReference type="Gene3D" id="1.20.5.4770">
    <property type="match status" value="1"/>
</dbReference>
<comment type="caution">
    <text evidence="10">The sequence shown here is derived from an EMBL/GenBank/DDBJ whole genome shotgun (WGS) entry which is preliminary data.</text>
</comment>
<dbReference type="InterPro" id="IPR000058">
    <property type="entry name" value="Znf_AN1"/>
</dbReference>
<reference evidence="10 11" key="1">
    <citation type="journal article" date="2022" name="Nat. Plants">
        <title>Genomes of leafy and leafless Platanthera orchids illuminate the evolution of mycoheterotrophy.</title>
        <authorList>
            <person name="Li M.H."/>
            <person name="Liu K.W."/>
            <person name="Li Z."/>
            <person name="Lu H.C."/>
            <person name="Ye Q.L."/>
            <person name="Zhang D."/>
            <person name="Wang J.Y."/>
            <person name="Li Y.F."/>
            <person name="Zhong Z.M."/>
            <person name="Liu X."/>
            <person name="Yu X."/>
            <person name="Liu D.K."/>
            <person name="Tu X.D."/>
            <person name="Liu B."/>
            <person name="Hao Y."/>
            <person name="Liao X.Y."/>
            <person name="Jiang Y.T."/>
            <person name="Sun W.H."/>
            <person name="Chen J."/>
            <person name="Chen Y.Q."/>
            <person name="Ai Y."/>
            <person name="Zhai J.W."/>
            <person name="Wu S.S."/>
            <person name="Zhou Z."/>
            <person name="Hsiao Y.Y."/>
            <person name="Wu W.L."/>
            <person name="Chen Y.Y."/>
            <person name="Lin Y.F."/>
            <person name="Hsu J.L."/>
            <person name="Li C.Y."/>
            <person name="Wang Z.W."/>
            <person name="Zhao X."/>
            <person name="Zhong W.Y."/>
            <person name="Ma X.K."/>
            <person name="Ma L."/>
            <person name="Huang J."/>
            <person name="Chen G.Z."/>
            <person name="Huang M.Z."/>
            <person name="Huang L."/>
            <person name="Peng D.H."/>
            <person name="Luo Y.B."/>
            <person name="Zou S.Q."/>
            <person name="Chen S.P."/>
            <person name="Lan S."/>
            <person name="Tsai W.C."/>
            <person name="Van de Peer Y."/>
            <person name="Liu Z.J."/>
        </authorList>
    </citation>
    <scope>NUCLEOTIDE SEQUENCE [LARGE SCALE GENOMIC DNA]</scope>
    <source>
        <strain evidence="10">Lor288</strain>
    </source>
</reference>
<evidence type="ECO:0000256" key="1">
    <source>
        <dbReference type="ARBA" id="ARBA00003732"/>
    </source>
</evidence>
<keyword evidence="11" id="KW-1185">Reference proteome</keyword>
<evidence type="ECO:0000313" key="11">
    <source>
        <dbReference type="Proteomes" id="UP001412067"/>
    </source>
</evidence>
<gene>
    <name evidence="10" type="primary">SAP4</name>
    <name evidence="10" type="ORF">KSP40_PGU021548</name>
</gene>
<dbReference type="PANTHER" id="PTHR10634">
    <property type="entry name" value="AN1-TYPE ZINC FINGER PROTEIN"/>
    <property type="match status" value="1"/>
</dbReference>
<evidence type="ECO:0000256" key="5">
    <source>
        <dbReference type="ARBA" id="ARBA00023016"/>
    </source>
</evidence>
<keyword evidence="2" id="KW-0479">Metal-binding</keyword>
<feature type="domain" description="A20-type" evidence="8">
    <location>
        <begin position="8"/>
        <end position="42"/>
    </location>
</feature>
<evidence type="ECO:0000256" key="6">
    <source>
        <dbReference type="PROSITE-ProRule" id="PRU00449"/>
    </source>
</evidence>
<dbReference type="SUPFAM" id="SSF57716">
    <property type="entry name" value="Glucocorticoid receptor-like (DNA-binding domain)"/>
    <property type="match status" value="1"/>
</dbReference>
<evidence type="ECO:0000256" key="2">
    <source>
        <dbReference type="ARBA" id="ARBA00022723"/>
    </source>
</evidence>
<dbReference type="InterPro" id="IPR050652">
    <property type="entry name" value="AN1_A20_ZnFinger"/>
</dbReference>
<dbReference type="PROSITE" id="PS51036">
    <property type="entry name" value="ZF_A20"/>
    <property type="match status" value="1"/>
</dbReference>
<dbReference type="PANTHER" id="PTHR10634:SF67">
    <property type="entry name" value="AN1-TYPE ZINC FINGER PROTEIN 3"/>
    <property type="match status" value="1"/>
</dbReference>
<dbReference type="SMART" id="SM00154">
    <property type="entry name" value="ZnF_AN1"/>
    <property type="match status" value="1"/>
</dbReference>
<dbReference type="PROSITE" id="PS51039">
    <property type="entry name" value="ZF_AN1"/>
    <property type="match status" value="1"/>
</dbReference>
<accession>A0ABR2N2G6</accession>
<dbReference type="Gene3D" id="4.10.1110.10">
    <property type="entry name" value="AN1-like Zinc finger"/>
    <property type="match status" value="1"/>
</dbReference>
<dbReference type="InterPro" id="IPR035896">
    <property type="entry name" value="AN1-like_Znf"/>
</dbReference>
<evidence type="ECO:0000259" key="9">
    <source>
        <dbReference type="PROSITE" id="PS51039"/>
    </source>
</evidence>
<proteinExistence type="predicted"/>
<dbReference type="Pfam" id="PF01428">
    <property type="entry name" value="zf-AN1"/>
    <property type="match status" value="1"/>
</dbReference>
<keyword evidence="4" id="KW-0862">Zinc</keyword>
<evidence type="ECO:0000313" key="10">
    <source>
        <dbReference type="EMBL" id="KAK8970707.1"/>
    </source>
</evidence>
<feature type="domain" description="AN1-type" evidence="9">
    <location>
        <begin position="94"/>
        <end position="140"/>
    </location>
</feature>
<dbReference type="SUPFAM" id="SSF118310">
    <property type="entry name" value="AN1-like Zinc finger"/>
    <property type="match status" value="1"/>
</dbReference>
<evidence type="ECO:0000256" key="4">
    <source>
        <dbReference type="ARBA" id="ARBA00022833"/>
    </source>
</evidence>
<feature type="region of interest" description="Disordered" evidence="7">
    <location>
        <begin position="75"/>
        <end position="98"/>
    </location>
</feature>
<sequence length="159" mass="17205">MEEEQRCQEGHLLCANNCGFFGSPATMNFCSKCYRDISLKEEQASSAKMAVEKSLLPSSSAPFLLPSSIPEPFTTAIETPLAPAEDSSPSPPARPQAGRCTACRKKLGLTGFRCRCGMAFCGNHHHPEKHGCSFDYKAAGREAIKRANPVVKAAKLDKI</sequence>
<dbReference type="Proteomes" id="UP001412067">
    <property type="component" value="Unassembled WGS sequence"/>
</dbReference>
<evidence type="ECO:0000256" key="3">
    <source>
        <dbReference type="ARBA" id="ARBA00022771"/>
    </source>
</evidence>
<dbReference type="Pfam" id="PF01754">
    <property type="entry name" value="zf-A20"/>
    <property type="match status" value="1"/>
</dbReference>
<protein>
    <submittedName>
        <fullName evidence="10">Zinc finger A20 and AN1 domain-containing stress-associated protein 4</fullName>
    </submittedName>
</protein>
<keyword evidence="5" id="KW-0346">Stress response</keyword>
<organism evidence="10 11">
    <name type="scientific">Platanthera guangdongensis</name>
    <dbReference type="NCBI Taxonomy" id="2320717"/>
    <lineage>
        <taxon>Eukaryota</taxon>
        <taxon>Viridiplantae</taxon>
        <taxon>Streptophyta</taxon>
        <taxon>Embryophyta</taxon>
        <taxon>Tracheophyta</taxon>
        <taxon>Spermatophyta</taxon>
        <taxon>Magnoliopsida</taxon>
        <taxon>Liliopsida</taxon>
        <taxon>Asparagales</taxon>
        <taxon>Orchidaceae</taxon>
        <taxon>Orchidoideae</taxon>
        <taxon>Orchideae</taxon>
        <taxon>Orchidinae</taxon>
        <taxon>Platanthera</taxon>
    </lineage>
</organism>
<name>A0ABR2N2G6_9ASPA</name>
<keyword evidence="3 6" id="KW-0863">Zinc-finger</keyword>
<evidence type="ECO:0000256" key="7">
    <source>
        <dbReference type="SAM" id="MobiDB-lite"/>
    </source>
</evidence>
<dbReference type="InterPro" id="IPR002653">
    <property type="entry name" value="Znf_A20"/>
</dbReference>
<evidence type="ECO:0000259" key="8">
    <source>
        <dbReference type="PROSITE" id="PS51036"/>
    </source>
</evidence>
<dbReference type="EMBL" id="JBBWWR010000001">
    <property type="protein sequence ID" value="KAK8970707.1"/>
    <property type="molecule type" value="Genomic_DNA"/>
</dbReference>